<keyword evidence="8 11" id="KW-0472">Membrane</keyword>
<keyword evidence="3 11" id="KW-0812">Transmembrane</keyword>
<feature type="domain" description="Peptidase S24/S26A/S26B/S26C" evidence="12">
    <location>
        <begin position="59"/>
        <end position="137"/>
    </location>
</feature>
<keyword evidence="5" id="KW-0256">Endoplasmic reticulum</keyword>
<comment type="caution">
    <text evidence="13">The sequence shown here is derived from an EMBL/GenBank/DDBJ whole genome shotgun (WGS) entry which is preliminary data.</text>
</comment>
<dbReference type="STRING" id="1121865.OMW_01590"/>
<organism evidence="13 14">
    <name type="scientific">Enterococcus columbae DSM 7374 = ATCC 51263</name>
    <dbReference type="NCBI Taxonomy" id="1121865"/>
    <lineage>
        <taxon>Bacteria</taxon>
        <taxon>Bacillati</taxon>
        <taxon>Bacillota</taxon>
        <taxon>Bacilli</taxon>
        <taxon>Lactobacillales</taxon>
        <taxon>Enterococcaceae</taxon>
        <taxon>Enterococcus</taxon>
    </lineage>
</organism>
<evidence type="ECO:0000256" key="6">
    <source>
        <dbReference type="ARBA" id="ARBA00022968"/>
    </source>
</evidence>
<keyword evidence="6" id="KW-0735">Signal-anchor</keyword>
<keyword evidence="14" id="KW-1185">Reference proteome</keyword>
<dbReference type="InterPro" id="IPR001733">
    <property type="entry name" value="Peptidase_S26B"/>
</dbReference>
<accession>S1NT48</accession>
<reference evidence="13 14" key="1">
    <citation type="submission" date="2013-03" db="EMBL/GenBank/DDBJ databases">
        <title>The Genome Sequence of Enterococcus columbae ATCC_51263 (PacBio/Illumina hybrid assembly).</title>
        <authorList>
            <consortium name="The Broad Institute Genomics Platform"/>
            <consortium name="The Broad Institute Genome Sequencing Center for Infectious Disease"/>
            <person name="Earl A."/>
            <person name="Russ C."/>
            <person name="Gilmore M."/>
            <person name="Surin D."/>
            <person name="Walker B."/>
            <person name="Young S."/>
            <person name="Zeng Q."/>
            <person name="Gargeya S."/>
            <person name="Fitzgerald M."/>
            <person name="Haas B."/>
            <person name="Abouelleil A."/>
            <person name="Allen A.W."/>
            <person name="Alvarado L."/>
            <person name="Arachchi H.M."/>
            <person name="Berlin A.M."/>
            <person name="Chapman S.B."/>
            <person name="Gainer-Dewar J."/>
            <person name="Goldberg J."/>
            <person name="Griggs A."/>
            <person name="Gujja S."/>
            <person name="Hansen M."/>
            <person name="Howarth C."/>
            <person name="Imamovic A."/>
            <person name="Ireland A."/>
            <person name="Larimer J."/>
            <person name="McCowan C."/>
            <person name="Murphy C."/>
            <person name="Pearson M."/>
            <person name="Poon T.W."/>
            <person name="Priest M."/>
            <person name="Roberts A."/>
            <person name="Saif S."/>
            <person name="Shea T."/>
            <person name="Sisk P."/>
            <person name="Sykes S."/>
            <person name="Wortman J."/>
            <person name="Nusbaum C."/>
            <person name="Birren B."/>
        </authorList>
    </citation>
    <scope>NUCLEOTIDE SEQUENCE [LARGE SCALE GENOMIC DNA]</scope>
    <source>
        <strain evidence="13 14">ATCC 51263</strain>
    </source>
</reference>
<dbReference type="GO" id="GO:0006465">
    <property type="term" value="P:signal peptide processing"/>
    <property type="evidence" value="ECO:0007669"/>
    <property type="project" value="UniProtKB-UniRule"/>
</dbReference>
<dbReference type="InterPro" id="IPR019756">
    <property type="entry name" value="Pept_S26A_signal_pept_1_Ser-AS"/>
</dbReference>
<gene>
    <name evidence="13" type="ORF">I568_01233</name>
</gene>
<dbReference type="EC" id="3.4.21.89" evidence="10"/>
<evidence type="ECO:0000256" key="11">
    <source>
        <dbReference type="SAM" id="Phobius"/>
    </source>
</evidence>
<evidence type="ECO:0000313" key="14">
    <source>
        <dbReference type="Proteomes" id="UP000014113"/>
    </source>
</evidence>
<keyword evidence="4" id="KW-0378">Hydrolase</keyword>
<dbReference type="Proteomes" id="UP000014113">
    <property type="component" value="Unassembled WGS sequence"/>
</dbReference>
<dbReference type="NCBIfam" id="TIGR02228">
    <property type="entry name" value="sigpep_I_arch"/>
    <property type="match status" value="1"/>
</dbReference>
<comment type="subcellular location">
    <subcellularLocation>
        <location evidence="1">Endoplasmic reticulum membrane</location>
        <topology evidence="1">Single-pass type II membrane protein</topology>
    </subcellularLocation>
</comment>
<dbReference type="Pfam" id="PF00717">
    <property type="entry name" value="Peptidase_S24"/>
    <property type="match status" value="1"/>
</dbReference>
<evidence type="ECO:0000256" key="1">
    <source>
        <dbReference type="ARBA" id="ARBA00004648"/>
    </source>
</evidence>
<dbReference type="PROSITE" id="PS00501">
    <property type="entry name" value="SPASE_I_1"/>
    <property type="match status" value="1"/>
</dbReference>
<protein>
    <recommendedName>
        <fullName evidence="10">Signal peptidase I</fullName>
        <ecNumber evidence="10">3.4.21.89</ecNumber>
    </recommendedName>
</protein>
<dbReference type="Gene3D" id="2.10.109.10">
    <property type="entry name" value="Umud Fragment, subunit A"/>
    <property type="match status" value="1"/>
</dbReference>
<dbReference type="OrthoDB" id="2195064at2"/>
<dbReference type="GO" id="GO:0009003">
    <property type="term" value="F:signal peptidase activity"/>
    <property type="evidence" value="ECO:0007669"/>
    <property type="project" value="UniProtKB-EC"/>
</dbReference>
<dbReference type="CDD" id="cd06530">
    <property type="entry name" value="S26_SPase_I"/>
    <property type="match status" value="1"/>
</dbReference>
<dbReference type="InterPro" id="IPR019533">
    <property type="entry name" value="Peptidase_S26"/>
</dbReference>
<evidence type="ECO:0000256" key="7">
    <source>
        <dbReference type="ARBA" id="ARBA00022989"/>
    </source>
</evidence>
<dbReference type="AlphaFoldDB" id="S1NT48"/>
<evidence type="ECO:0000256" key="3">
    <source>
        <dbReference type="ARBA" id="ARBA00022692"/>
    </source>
</evidence>
<keyword evidence="7 11" id="KW-1133">Transmembrane helix</keyword>
<dbReference type="PATRIC" id="fig|1121865.3.peg.1531"/>
<dbReference type="SUPFAM" id="SSF51306">
    <property type="entry name" value="LexA/Signal peptidase"/>
    <property type="match status" value="1"/>
</dbReference>
<evidence type="ECO:0000256" key="4">
    <source>
        <dbReference type="ARBA" id="ARBA00022801"/>
    </source>
</evidence>
<name>S1NT48_9ENTE</name>
<keyword evidence="2" id="KW-0645">Protease</keyword>
<evidence type="ECO:0000256" key="2">
    <source>
        <dbReference type="ARBA" id="ARBA00022670"/>
    </source>
</evidence>
<evidence type="ECO:0000256" key="9">
    <source>
        <dbReference type="ARBA" id="ARBA00045533"/>
    </source>
</evidence>
<dbReference type="GO" id="GO:0004252">
    <property type="term" value="F:serine-type endopeptidase activity"/>
    <property type="evidence" value="ECO:0007669"/>
    <property type="project" value="UniProtKB-UniRule"/>
</dbReference>
<feature type="transmembrane region" description="Helical" evidence="11">
    <location>
        <begin position="20"/>
        <end position="41"/>
    </location>
</feature>
<dbReference type="GO" id="GO:0016020">
    <property type="term" value="C:membrane"/>
    <property type="evidence" value="ECO:0007669"/>
    <property type="project" value="UniProtKB-UniRule"/>
</dbReference>
<dbReference type="InterPro" id="IPR036286">
    <property type="entry name" value="LexA/Signal_pep-like_sf"/>
</dbReference>
<evidence type="ECO:0000256" key="8">
    <source>
        <dbReference type="ARBA" id="ARBA00023136"/>
    </source>
</evidence>
<feature type="transmembrane region" description="Helical" evidence="11">
    <location>
        <begin position="155"/>
        <end position="173"/>
    </location>
</feature>
<dbReference type="eggNOG" id="COG0681">
    <property type="taxonomic scope" value="Bacteria"/>
</dbReference>
<comment type="function">
    <text evidence="9">Catalytic component of the signal peptidase complex (SPC) which catalyzes the cleavage of N-terminal signal sequences from nascent proteins as they are translocated into the lumen of the endoplasmic reticulum. Specifically cleaves N-terminal signal peptides that contain a hydrophobic alpha-helix (h-region) shorter than 18-20 amino acids.</text>
</comment>
<evidence type="ECO:0000313" key="13">
    <source>
        <dbReference type="EMBL" id="EOW84074.1"/>
    </source>
</evidence>
<evidence type="ECO:0000259" key="12">
    <source>
        <dbReference type="Pfam" id="PF00717"/>
    </source>
</evidence>
<evidence type="ECO:0000256" key="5">
    <source>
        <dbReference type="ARBA" id="ARBA00022824"/>
    </source>
</evidence>
<evidence type="ECO:0000256" key="10">
    <source>
        <dbReference type="NCBIfam" id="TIGR02228"/>
    </source>
</evidence>
<proteinExistence type="predicted"/>
<dbReference type="EMBL" id="ASWJ01000005">
    <property type="protein sequence ID" value="EOW84074.1"/>
    <property type="molecule type" value="Genomic_DNA"/>
</dbReference>
<sequence length="193" mass="21484">MLGKASFYCIYESEIMKKTIHGILNILGTILIFVVLIGILVNANSAPNGKGFFGFKGYTVLSNSMQPTFSAGDYVVDKMVDFNSIKKGDVISYNIDDHTVVTHRVKEVTAKGLTMQGDANNAVDDFTVTKDHFIGKMIFIIPMLGRLPELLLHPYLWIAGAVLIMSIVIYSFFKRGSEKGKEQENYDENAKTE</sequence>
<dbReference type="InterPro" id="IPR015927">
    <property type="entry name" value="Peptidase_S24_S26A/B/C"/>
</dbReference>